<feature type="transmembrane region" description="Helical" evidence="5">
    <location>
        <begin position="430"/>
        <end position="452"/>
    </location>
</feature>
<feature type="domain" description="Major facilitator superfamily (MFS) profile" evidence="6">
    <location>
        <begin position="102"/>
        <end position="522"/>
    </location>
</feature>
<dbReference type="EMBL" id="VSWD01000014">
    <property type="protein sequence ID" value="KAK3082771.1"/>
    <property type="molecule type" value="Genomic_DNA"/>
</dbReference>
<feature type="transmembrane region" description="Helical" evidence="5">
    <location>
        <begin position="178"/>
        <end position="207"/>
    </location>
</feature>
<keyword evidence="8" id="KW-1185">Reference proteome</keyword>
<dbReference type="Gene3D" id="1.20.1250.20">
    <property type="entry name" value="MFS general substrate transporter like domains"/>
    <property type="match status" value="1"/>
</dbReference>
<dbReference type="PANTHER" id="PTHR24064">
    <property type="entry name" value="SOLUTE CARRIER FAMILY 22 MEMBER"/>
    <property type="match status" value="1"/>
</dbReference>
<feature type="transmembrane region" description="Helical" evidence="5">
    <location>
        <begin position="20"/>
        <end position="41"/>
    </location>
</feature>
<sequence length="573" mass="64234">MKFDDILVEIGEFGTYQKRLYVLLCLSGIPVACFMMQLVFVMETPKFRCQIPGLENDRYSEMGINHSLLVQKYIPQRDGCHVYRYQQDQNSSKYLDSEGTNMTVAMLKIHANASRDECTKWVYDTEMFTETYTSHNNLICEKKGLPAHARMVFFFGVLSGDLVFGALSDIIGRKKAILVGYIVLIASSFAVSWMPTFIIFCIMEFIIGASSHGMYIICNVMAQEITGPKKRKYSGTIFHLFFSIGLCYQTLLMYLLREWKSFNIAIACSSVIMPLIYFWLLPESPRWLISKERYKEAHDIIQRAAEVNGAKLSEHTLDYANLEKDKSEGHIWQLCSSGRLFFQSFVLNFNWMMVSFMYYGVTMHGGNIGDFYLNFLLMGLIEFPSIIASIFLIDKIGRKKTQLLWMLSGGIACLCTIFTVLYGGKSLQPLTVLLATIGKMGSAAGFAVVYILSVELYPTVVRNAALGFGSAFARVGSMMAPYCASVGSYVEGDLGKALPLVIFGGTSVLAGLLCLYLPETLNQKLPETIEDGINFGRKPKTNGKKAVEENSDSEMKLMNGNFAETNLEGVQPD</sequence>
<dbReference type="InterPro" id="IPR005828">
    <property type="entry name" value="MFS_sugar_transport-like"/>
</dbReference>
<feature type="transmembrane region" description="Helical" evidence="5">
    <location>
        <begin position="152"/>
        <end position="172"/>
    </location>
</feature>
<dbReference type="InterPro" id="IPR020846">
    <property type="entry name" value="MFS_dom"/>
</dbReference>
<proteinExistence type="predicted"/>
<feature type="transmembrane region" description="Helical" evidence="5">
    <location>
        <begin position="371"/>
        <end position="392"/>
    </location>
</feature>
<evidence type="ECO:0000259" key="6">
    <source>
        <dbReference type="PROSITE" id="PS50850"/>
    </source>
</evidence>
<organism evidence="7 8">
    <name type="scientific">Pinctada imbricata</name>
    <name type="common">Atlantic pearl-oyster</name>
    <name type="synonym">Pinctada martensii</name>
    <dbReference type="NCBI Taxonomy" id="66713"/>
    <lineage>
        <taxon>Eukaryota</taxon>
        <taxon>Metazoa</taxon>
        <taxon>Spiralia</taxon>
        <taxon>Lophotrochozoa</taxon>
        <taxon>Mollusca</taxon>
        <taxon>Bivalvia</taxon>
        <taxon>Autobranchia</taxon>
        <taxon>Pteriomorphia</taxon>
        <taxon>Pterioida</taxon>
        <taxon>Pterioidea</taxon>
        <taxon>Pteriidae</taxon>
        <taxon>Pinctada</taxon>
    </lineage>
</organism>
<dbReference type="Proteomes" id="UP001186944">
    <property type="component" value="Unassembled WGS sequence"/>
</dbReference>
<dbReference type="SUPFAM" id="SSF103473">
    <property type="entry name" value="MFS general substrate transporter"/>
    <property type="match status" value="1"/>
</dbReference>
<dbReference type="CDD" id="cd17317">
    <property type="entry name" value="MFS_SLC22"/>
    <property type="match status" value="1"/>
</dbReference>
<protein>
    <recommendedName>
        <fullName evidence="6">Major facilitator superfamily (MFS) profile domain-containing protein</fullName>
    </recommendedName>
</protein>
<evidence type="ECO:0000313" key="8">
    <source>
        <dbReference type="Proteomes" id="UP001186944"/>
    </source>
</evidence>
<accession>A0AA89BHN5</accession>
<feature type="transmembrane region" description="Helical" evidence="5">
    <location>
        <begin position="237"/>
        <end position="256"/>
    </location>
</feature>
<evidence type="ECO:0000256" key="3">
    <source>
        <dbReference type="ARBA" id="ARBA00022989"/>
    </source>
</evidence>
<feature type="transmembrane region" description="Helical" evidence="5">
    <location>
        <begin position="340"/>
        <end position="359"/>
    </location>
</feature>
<dbReference type="GO" id="GO:0022857">
    <property type="term" value="F:transmembrane transporter activity"/>
    <property type="evidence" value="ECO:0007669"/>
    <property type="project" value="InterPro"/>
</dbReference>
<keyword evidence="2 5" id="KW-0812">Transmembrane</keyword>
<evidence type="ECO:0000256" key="5">
    <source>
        <dbReference type="SAM" id="Phobius"/>
    </source>
</evidence>
<feature type="transmembrane region" description="Helical" evidence="5">
    <location>
        <begin position="404"/>
        <end position="424"/>
    </location>
</feature>
<gene>
    <name evidence="7" type="ORF">FSP39_004982</name>
</gene>
<evidence type="ECO:0000256" key="1">
    <source>
        <dbReference type="ARBA" id="ARBA00004141"/>
    </source>
</evidence>
<dbReference type="InterPro" id="IPR036259">
    <property type="entry name" value="MFS_trans_sf"/>
</dbReference>
<dbReference type="Pfam" id="PF00083">
    <property type="entry name" value="Sugar_tr"/>
    <property type="match status" value="1"/>
</dbReference>
<evidence type="ECO:0000256" key="2">
    <source>
        <dbReference type="ARBA" id="ARBA00022692"/>
    </source>
</evidence>
<comment type="subcellular location">
    <subcellularLocation>
        <location evidence="1">Membrane</location>
        <topology evidence="1">Multi-pass membrane protein</topology>
    </subcellularLocation>
</comment>
<reference evidence="7" key="1">
    <citation type="submission" date="2019-08" db="EMBL/GenBank/DDBJ databases">
        <title>The improved chromosome-level genome for the pearl oyster Pinctada fucata martensii using PacBio sequencing and Hi-C.</title>
        <authorList>
            <person name="Zheng Z."/>
        </authorList>
    </citation>
    <scope>NUCLEOTIDE SEQUENCE</scope>
    <source>
        <strain evidence="7">ZZ-2019</strain>
        <tissue evidence="7">Adductor muscle</tissue>
    </source>
</reference>
<feature type="transmembrane region" description="Helical" evidence="5">
    <location>
        <begin position="262"/>
        <end position="281"/>
    </location>
</feature>
<comment type="caution">
    <text evidence="7">The sequence shown here is derived from an EMBL/GenBank/DDBJ whole genome shotgun (WGS) entry which is preliminary data.</text>
</comment>
<dbReference type="PROSITE" id="PS50850">
    <property type="entry name" value="MFS"/>
    <property type="match status" value="1"/>
</dbReference>
<feature type="transmembrane region" description="Helical" evidence="5">
    <location>
        <begin position="464"/>
        <end position="482"/>
    </location>
</feature>
<evidence type="ECO:0000256" key="4">
    <source>
        <dbReference type="ARBA" id="ARBA00023136"/>
    </source>
</evidence>
<dbReference type="GO" id="GO:0016020">
    <property type="term" value="C:membrane"/>
    <property type="evidence" value="ECO:0007669"/>
    <property type="project" value="UniProtKB-SubCell"/>
</dbReference>
<keyword evidence="3 5" id="KW-1133">Transmembrane helix</keyword>
<dbReference type="AlphaFoldDB" id="A0AA89BHN5"/>
<name>A0AA89BHN5_PINIB</name>
<evidence type="ECO:0000313" key="7">
    <source>
        <dbReference type="EMBL" id="KAK3082771.1"/>
    </source>
</evidence>
<feature type="transmembrane region" description="Helical" evidence="5">
    <location>
        <begin position="497"/>
        <end position="517"/>
    </location>
</feature>
<keyword evidence="4 5" id="KW-0472">Membrane</keyword>